<evidence type="ECO:0000313" key="1">
    <source>
        <dbReference type="EMBL" id="CAH1566364.1"/>
    </source>
</evidence>
<organism evidence="1 2">
    <name type="scientific">Vibrio jasicida</name>
    <dbReference type="NCBI Taxonomy" id="766224"/>
    <lineage>
        <taxon>Bacteria</taxon>
        <taxon>Pseudomonadati</taxon>
        <taxon>Pseudomonadota</taxon>
        <taxon>Gammaproteobacteria</taxon>
        <taxon>Vibrionales</taxon>
        <taxon>Vibrionaceae</taxon>
        <taxon>Vibrio</taxon>
    </lineage>
</organism>
<reference evidence="1" key="1">
    <citation type="submission" date="2022-01" db="EMBL/GenBank/DDBJ databases">
        <authorList>
            <person name="Lagorce A."/>
        </authorList>
    </citation>
    <scope>NUCLEOTIDE SEQUENCE</scope>
    <source>
        <strain evidence="1">Th15_F1_A12</strain>
    </source>
</reference>
<name>A0AAU9QEZ1_9VIBR</name>
<gene>
    <name evidence="1" type="ORF">THF1A12_10474</name>
</gene>
<accession>A0AAU9QEZ1</accession>
<dbReference type="AlphaFoldDB" id="A0AAU9QEZ1"/>
<protein>
    <submittedName>
        <fullName evidence="1">Uncharacterized protein</fullName>
    </submittedName>
</protein>
<dbReference type="EMBL" id="CAKMUD010000001">
    <property type="protein sequence ID" value="CAH1566364.1"/>
    <property type="molecule type" value="Genomic_DNA"/>
</dbReference>
<comment type="caution">
    <text evidence="1">The sequence shown here is derived from an EMBL/GenBank/DDBJ whole genome shotgun (WGS) entry which is preliminary data.</text>
</comment>
<sequence>MRQCTLSQLVVSDWPLKLMINKTLELIRTNNGNAPNTDNNNNIDYCFCLIIFRSG</sequence>
<dbReference type="Proteomes" id="UP001295462">
    <property type="component" value="Unassembled WGS sequence"/>
</dbReference>
<evidence type="ECO:0000313" key="2">
    <source>
        <dbReference type="Proteomes" id="UP001295462"/>
    </source>
</evidence>
<proteinExistence type="predicted"/>